<dbReference type="InterPro" id="IPR029021">
    <property type="entry name" value="Prot-tyrosine_phosphatase-like"/>
</dbReference>
<reference evidence="8" key="1">
    <citation type="submission" date="2021-02" db="EMBL/GenBank/DDBJ databases">
        <authorList>
            <person name="Nowell W R."/>
        </authorList>
    </citation>
    <scope>NUCLEOTIDE SEQUENCE</scope>
</reference>
<dbReference type="InterPro" id="IPR000340">
    <property type="entry name" value="Dual-sp_phosphatase_cat-dom"/>
</dbReference>
<gene>
    <name evidence="11" type="ORF">OVN521_LOCUS4447</name>
    <name evidence="10" type="ORF">UXM345_LOCUS228</name>
    <name evidence="8" type="ORF">WKI299_LOCUS15574</name>
    <name evidence="9" type="ORF">XDN619_LOCUS30625</name>
</gene>
<dbReference type="SUPFAM" id="SSF52799">
    <property type="entry name" value="(Phosphotyrosine protein) phosphatases II"/>
    <property type="match status" value="1"/>
</dbReference>
<feature type="domain" description="Tyrosine-protein phosphatase" evidence="6">
    <location>
        <begin position="4"/>
        <end position="144"/>
    </location>
</feature>
<dbReference type="GO" id="GO:0007165">
    <property type="term" value="P:signal transduction"/>
    <property type="evidence" value="ECO:0007669"/>
    <property type="project" value="TreeGrafter"/>
</dbReference>
<evidence type="ECO:0000259" key="7">
    <source>
        <dbReference type="PROSITE" id="PS50056"/>
    </source>
</evidence>
<dbReference type="InterPro" id="IPR000387">
    <property type="entry name" value="Tyr_Pase_dom"/>
</dbReference>
<protein>
    <recommendedName>
        <fullName evidence="14">Protein-tyrosine-phosphatase</fullName>
    </recommendedName>
</protein>
<keyword evidence="2" id="KW-0378">Hydrolase</keyword>
<dbReference type="InterPro" id="IPR020422">
    <property type="entry name" value="TYR_PHOSPHATASE_DUAL_dom"/>
</dbReference>
<dbReference type="Pfam" id="PF00782">
    <property type="entry name" value="DSPc"/>
    <property type="match status" value="1"/>
</dbReference>
<comment type="caution">
    <text evidence="8">The sequence shown here is derived from an EMBL/GenBank/DDBJ whole genome shotgun (WGS) entry which is preliminary data.</text>
</comment>
<comment type="catalytic activity">
    <reaction evidence="5">
        <text>O-phospho-L-threonyl-[protein] + H2O = L-threonyl-[protein] + phosphate</text>
        <dbReference type="Rhea" id="RHEA:47004"/>
        <dbReference type="Rhea" id="RHEA-COMP:11060"/>
        <dbReference type="Rhea" id="RHEA-COMP:11605"/>
        <dbReference type="ChEBI" id="CHEBI:15377"/>
        <dbReference type="ChEBI" id="CHEBI:30013"/>
        <dbReference type="ChEBI" id="CHEBI:43474"/>
        <dbReference type="ChEBI" id="CHEBI:61977"/>
        <dbReference type="EC" id="3.1.3.16"/>
    </reaction>
</comment>
<dbReference type="Proteomes" id="UP000663887">
    <property type="component" value="Unassembled WGS sequence"/>
</dbReference>
<evidence type="ECO:0008006" key="14">
    <source>
        <dbReference type="Google" id="ProtNLM"/>
    </source>
</evidence>
<organism evidence="8 12">
    <name type="scientific">Rotaria magnacalcarata</name>
    <dbReference type="NCBI Taxonomy" id="392030"/>
    <lineage>
        <taxon>Eukaryota</taxon>
        <taxon>Metazoa</taxon>
        <taxon>Spiralia</taxon>
        <taxon>Gnathifera</taxon>
        <taxon>Rotifera</taxon>
        <taxon>Eurotatoria</taxon>
        <taxon>Bdelloidea</taxon>
        <taxon>Philodinida</taxon>
        <taxon>Philodinidae</taxon>
        <taxon>Rotaria</taxon>
    </lineage>
</organism>
<evidence type="ECO:0000256" key="5">
    <source>
        <dbReference type="ARBA" id="ARBA00048336"/>
    </source>
</evidence>
<dbReference type="SMART" id="SM00195">
    <property type="entry name" value="DSPc"/>
    <property type="match status" value="1"/>
</dbReference>
<evidence type="ECO:0000313" key="9">
    <source>
        <dbReference type="EMBL" id="CAF2162785.1"/>
    </source>
</evidence>
<dbReference type="EMBL" id="CAJNRG010015173">
    <property type="protein sequence ID" value="CAF2162785.1"/>
    <property type="molecule type" value="Genomic_DNA"/>
</dbReference>
<dbReference type="GO" id="GO:0004722">
    <property type="term" value="F:protein serine/threonine phosphatase activity"/>
    <property type="evidence" value="ECO:0007669"/>
    <property type="project" value="UniProtKB-EC"/>
</dbReference>
<dbReference type="PANTHER" id="PTHR45948:SF2">
    <property type="entry name" value="DUAL SPECIFICITY PROTEIN PHOSPHATASE"/>
    <property type="match status" value="1"/>
</dbReference>
<dbReference type="Gene3D" id="3.90.190.10">
    <property type="entry name" value="Protein tyrosine phosphatase superfamily"/>
    <property type="match status" value="1"/>
</dbReference>
<dbReference type="Proteomes" id="UP000663856">
    <property type="component" value="Unassembled WGS sequence"/>
</dbReference>
<sequence>MGQGMSEAAPGVYVTSALVARQGKVLDEFGITHVISIQAKPINPFKHREYLLIQAKDHISQDLLQFTAQCNDFIHHARLNQGKVLIHCVEGKSRSPSIACIYLMTITGISWSDVINSLRGVRTLVDPNFAFQRQLKHFYDQHMVNERERLFSKFGLFNMIDNDISFVMKNLALYNEEQRRRLTGDFSDIDKIYLPTKNNSTTLPLDNTTKTEKVQETNSDLNHFFPNIDLRPMTPESQNLLDEMFSA</sequence>
<dbReference type="AlphaFoldDB" id="A0A816RW96"/>
<dbReference type="PROSITE" id="PS00383">
    <property type="entry name" value="TYR_PHOSPHATASE_1"/>
    <property type="match status" value="1"/>
</dbReference>
<dbReference type="Proteomes" id="UP000663866">
    <property type="component" value="Unassembled WGS sequence"/>
</dbReference>
<dbReference type="InterPro" id="IPR016130">
    <property type="entry name" value="Tyr_Pase_AS"/>
</dbReference>
<evidence type="ECO:0000256" key="1">
    <source>
        <dbReference type="ARBA" id="ARBA00008601"/>
    </source>
</evidence>
<dbReference type="PROSITE" id="PS50054">
    <property type="entry name" value="TYR_PHOSPHATASE_DUAL"/>
    <property type="match status" value="1"/>
</dbReference>
<evidence type="ECO:0000313" key="13">
    <source>
        <dbReference type="Proteomes" id="UP000663866"/>
    </source>
</evidence>
<dbReference type="PANTHER" id="PTHR45948">
    <property type="entry name" value="DUAL SPECIFICITY PROTEIN PHOSPHATASE DDB_G0269404-RELATED"/>
    <property type="match status" value="1"/>
</dbReference>
<dbReference type="EMBL" id="CAJOBF010000007">
    <property type="protein sequence ID" value="CAF3721423.1"/>
    <property type="molecule type" value="Genomic_DNA"/>
</dbReference>
<comment type="catalytic activity">
    <reaction evidence="4">
        <text>O-phospho-L-seryl-[protein] + H2O = L-seryl-[protein] + phosphate</text>
        <dbReference type="Rhea" id="RHEA:20629"/>
        <dbReference type="Rhea" id="RHEA-COMP:9863"/>
        <dbReference type="Rhea" id="RHEA-COMP:11604"/>
        <dbReference type="ChEBI" id="CHEBI:15377"/>
        <dbReference type="ChEBI" id="CHEBI:29999"/>
        <dbReference type="ChEBI" id="CHEBI:43474"/>
        <dbReference type="ChEBI" id="CHEBI:83421"/>
        <dbReference type="EC" id="3.1.3.16"/>
    </reaction>
</comment>
<evidence type="ECO:0000256" key="2">
    <source>
        <dbReference type="ARBA" id="ARBA00022801"/>
    </source>
</evidence>
<keyword evidence="13" id="KW-1185">Reference proteome</keyword>
<keyword evidence="3" id="KW-0904">Protein phosphatase</keyword>
<evidence type="ECO:0000313" key="8">
    <source>
        <dbReference type="EMBL" id="CAF2078165.1"/>
    </source>
</evidence>
<evidence type="ECO:0000313" key="12">
    <source>
        <dbReference type="Proteomes" id="UP000663856"/>
    </source>
</evidence>
<evidence type="ECO:0000313" key="11">
    <source>
        <dbReference type="EMBL" id="CAF3811038.1"/>
    </source>
</evidence>
<feature type="domain" description="Tyrosine specific protein phosphatases" evidence="7">
    <location>
        <begin position="71"/>
        <end position="122"/>
    </location>
</feature>
<dbReference type="EMBL" id="CAJNRF010006075">
    <property type="protein sequence ID" value="CAF2078165.1"/>
    <property type="molecule type" value="Genomic_DNA"/>
</dbReference>
<proteinExistence type="inferred from homology"/>
<dbReference type="GO" id="GO:0005829">
    <property type="term" value="C:cytosol"/>
    <property type="evidence" value="ECO:0007669"/>
    <property type="project" value="TreeGrafter"/>
</dbReference>
<evidence type="ECO:0000313" key="10">
    <source>
        <dbReference type="EMBL" id="CAF3721423.1"/>
    </source>
</evidence>
<accession>A0A816RW96</accession>
<evidence type="ECO:0000256" key="4">
    <source>
        <dbReference type="ARBA" id="ARBA00047761"/>
    </source>
</evidence>
<dbReference type="EMBL" id="CAJOBG010000411">
    <property type="protein sequence ID" value="CAF3811038.1"/>
    <property type="molecule type" value="Genomic_DNA"/>
</dbReference>
<dbReference type="PROSITE" id="PS50056">
    <property type="entry name" value="TYR_PHOSPHATASE_2"/>
    <property type="match status" value="1"/>
</dbReference>
<name>A0A816RW96_9BILA</name>
<dbReference type="Proteomes" id="UP000663842">
    <property type="component" value="Unassembled WGS sequence"/>
</dbReference>
<evidence type="ECO:0000259" key="6">
    <source>
        <dbReference type="PROSITE" id="PS50054"/>
    </source>
</evidence>
<dbReference type="GO" id="GO:0004725">
    <property type="term" value="F:protein tyrosine phosphatase activity"/>
    <property type="evidence" value="ECO:0007669"/>
    <property type="project" value="TreeGrafter"/>
</dbReference>
<comment type="similarity">
    <text evidence="1">Belongs to the protein-tyrosine phosphatase family. Non-receptor class dual specificity subfamily.</text>
</comment>
<evidence type="ECO:0000256" key="3">
    <source>
        <dbReference type="ARBA" id="ARBA00022912"/>
    </source>
</evidence>